<gene>
    <name evidence="1" type="ORF">TIFTF001_023126</name>
</gene>
<dbReference type="EMBL" id="BTGU01000049">
    <property type="protein sequence ID" value="GMN53998.1"/>
    <property type="molecule type" value="Genomic_DNA"/>
</dbReference>
<proteinExistence type="predicted"/>
<evidence type="ECO:0000313" key="2">
    <source>
        <dbReference type="Proteomes" id="UP001187192"/>
    </source>
</evidence>
<comment type="caution">
    <text evidence="1">The sequence shown here is derived from an EMBL/GenBank/DDBJ whole genome shotgun (WGS) entry which is preliminary data.</text>
</comment>
<organism evidence="1 2">
    <name type="scientific">Ficus carica</name>
    <name type="common">Common fig</name>
    <dbReference type="NCBI Taxonomy" id="3494"/>
    <lineage>
        <taxon>Eukaryota</taxon>
        <taxon>Viridiplantae</taxon>
        <taxon>Streptophyta</taxon>
        <taxon>Embryophyta</taxon>
        <taxon>Tracheophyta</taxon>
        <taxon>Spermatophyta</taxon>
        <taxon>Magnoliopsida</taxon>
        <taxon>eudicotyledons</taxon>
        <taxon>Gunneridae</taxon>
        <taxon>Pentapetalae</taxon>
        <taxon>rosids</taxon>
        <taxon>fabids</taxon>
        <taxon>Rosales</taxon>
        <taxon>Moraceae</taxon>
        <taxon>Ficeae</taxon>
        <taxon>Ficus</taxon>
    </lineage>
</organism>
<keyword evidence="2" id="KW-1185">Reference proteome</keyword>
<accession>A0AA88AUB4</accession>
<name>A0AA88AUB4_FICCA</name>
<dbReference type="Gramene" id="FCD_00020426-RA">
    <property type="protein sequence ID" value="FCD_00020426-RA:cds"/>
    <property type="gene ID" value="FCD_00020426"/>
</dbReference>
<reference evidence="1" key="1">
    <citation type="submission" date="2023-07" db="EMBL/GenBank/DDBJ databases">
        <title>draft genome sequence of fig (Ficus carica).</title>
        <authorList>
            <person name="Takahashi T."/>
            <person name="Nishimura K."/>
        </authorList>
    </citation>
    <scope>NUCLEOTIDE SEQUENCE</scope>
</reference>
<evidence type="ECO:0000313" key="1">
    <source>
        <dbReference type="EMBL" id="GMN53998.1"/>
    </source>
</evidence>
<protein>
    <submittedName>
        <fullName evidence="1">Uncharacterized protein</fullName>
    </submittedName>
</protein>
<dbReference type="AlphaFoldDB" id="A0AA88AUB4"/>
<sequence length="75" mass="8202">MPVCTLLPARTQIFIDGFQSERELSAFHIASPATGAHVVSSDLHCQLWCPDLCHRLISPLPVVAHPSFAARRPSP</sequence>
<dbReference type="Proteomes" id="UP001187192">
    <property type="component" value="Unassembled WGS sequence"/>
</dbReference>